<sequence length="869" mass="100306">MTRRPIKSNFFNHYDEACKFTNSKQDLSSLQNGLSNRNISRQSSQELLKVQCNGLPLSHRNSKLLSPSGSDVLPLPSSRRSTRRASASWCGSTQFKKRCLSTCDKLVSSVKRNRAMSANSVHCARKRKKLSPEEKLLQDNKEYFKMEVLTTKLRSTGSLLNLNQNRGSDVNLVRKDSSPVNGLDKKYIFKKITNRRSKKRRKRIKTKNNHLNKFNGSNVLDQRKKNNEIKINGVLKRKKRQSELIKLCNEAESFMFGESSKQCCVTNKVTEKLPEEHSEKNDDTSVLSNKEIISEGGKKDKVFKNECKLKRKRRSHAEAFIHDNLDYYKFETPGSRLRYQGSLPDGKSEDKDFIYTLKQKKKEINVKNDSSENCPLNVESNDKINNCEKKRNFSEPSEEVNKILFSFESIPATEPWYEVYKRQDEGMENYYPLLSNPSDQPFLLPYELPKPIYSKIPFVNDYYKKKRKKLVHLFNHPRKSPRCHASTLAILSSLKKRKRRSGTNISMNSLLCESLPNSQVLPENKSEARCSETENKSVENEEILNFLYNDEPPEVKDNEIFLEPLSDSETTPSKVKDDDDTSCKSIKNEEPETETVKNDFCNKTWTKTDPTDHSENTNNKDGKYFCWQTITPDDFFKDMIIETKKKSGLTDNVLSVFGNYKLCKSMELSDGNLNCGLKDRFATVIPEKIIRRKRKKARKINKTGWDNKKSRRRPCLKLGEVKELDCGKVNEKSVKTKVKIRENGINSENIIRDSKRRSRRDDVVEKRNSNSKDKPVLRSHLEITDNSVCLRRNNRDVDSKSSSGGGGMGLTDQGHPNCVLRIKKGTDPGVNVHMRLRCSTGRRAIQKRRLLINKKKKRVIEYPWGTQKR</sequence>
<name>E0VK55_PEDHC</name>
<dbReference type="OrthoDB" id="21380at2759"/>
<reference evidence="2" key="2">
    <citation type="submission" date="2007-04" db="EMBL/GenBank/DDBJ databases">
        <title>The genome of the human body louse.</title>
        <authorList>
            <consortium name="The Human Body Louse Genome Consortium"/>
            <person name="Kirkness E."/>
            <person name="Walenz B."/>
            <person name="Hass B."/>
            <person name="Bruggner R."/>
            <person name="Strausberg R."/>
        </authorList>
    </citation>
    <scope>NUCLEOTIDE SEQUENCE</scope>
    <source>
        <strain evidence="2">USDA</strain>
    </source>
</reference>
<accession>E0VK55</accession>
<dbReference type="EnsemblMetazoa" id="PHUM257090-RA">
    <property type="protein sequence ID" value="PHUM257090-PA"/>
    <property type="gene ID" value="PHUM257090"/>
</dbReference>
<evidence type="ECO:0000313" key="3">
    <source>
        <dbReference type="EnsemblMetazoa" id="PHUM257090-PA"/>
    </source>
</evidence>
<organism>
    <name type="scientific">Pediculus humanus subsp. corporis</name>
    <name type="common">Body louse</name>
    <dbReference type="NCBI Taxonomy" id="121224"/>
    <lineage>
        <taxon>Eukaryota</taxon>
        <taxon>Metazoa</taxon>
        <taxon>Ecdysozoa</taxon>
        <taxon>Arthropoda</taxon>
        <taxon>Hexapoda</taxon>
        <taxon>Insecta</taxon>
        <taxon>Pterygota</taxon>
        <taxon>Neoptera</taxon>
        <taxon>Paraneoptera</taxon>
        <taxon>Psocodea</taxon>
        <taxon>Troctomorpha</taxon>
        <taxon>Phthiraptera</taxon>
        <taxon>Anoplura</taxon>
        <taxon>Pediculidae</taxon>
        <taxon>Pediculus</taxon>
    </lineage>
</organism>
<gene>
    <name evidence="3" type="primary">8235232</name>
    <name evidence="2" type="ORF">Phum_PHUM257090</name>
</gene>
<dbReference type="Proteomes" id="UP000009046">
    <property type="component" value="Unassembled WGS sequence"/>
</dbReference>
<dbReference type="EMBL" id="AAZO01002979">
    <property type="status" value="NOT_ANNOTATED_CDS"/>
    <property type="molecule type" value="Genomic_DNA"/>
</dbReference>
<feature type="region of interest" description="Disordered" evidence="1">
    <location>
        <begin position="792"/>
        <end position="813"/>
    </location>
</feature>
<evidence type="ECO:0000313" key="2">
    <source>
        <dbReference type="EMBL" id="EEB13761.1"/>
    </source>
</evidence>
<dbReference type="EMBL" id="DS235239">
    <property type="protein sequence ID" value="EEB13761.1"/>
    <property type="molecule type" value="Genomic_DNA"/>
</dbReference>
<dbReference type="AlphaFoldDB" id="E0VK55"/>
<dbReference type="InParanoid" id="E0VK55"/>
<dbReference type="EMBL" id="AAZO01002978">
    <property type="status" value="NOT_ANNOTATED_CDS"/>
    <property type="molecule type" value="Genomic_DNA"/>
</dbReference>
<feature type="compositionally biased region" description="Basic and acidic residues" evidence="1">
    <location>
        <begin position="759"/>
        <end position="778"/>
    </location>
</feature>
<feature type="region of interest" description="Disordered" evidence="1">
    <location>
        <begin position="562"/>
        <end position="591"/>
    </location>
</feature>
<dbReference type="eggNOG" id="ENOG502STB4">
    <property type="taxonomic scope" value="Eukaryota"/>
</dbReference>
<feature type="region of interest" description="Disordered" evidence="1">
    <location>
        <begin position="749"/>
        <end position="778"/>
    </location>
</feature>
<reference evidence="2" key="1">
    <citation type="submission" date="2007-04" db="EMBL/GenBank/DDBJ databases">
        <title>Annotation of Pediculus humanus corporis strain USDA.</title>
        <authorList>
            <person name="Kirkness E."/>
            <person name="Hannick L."/>
            <person name="Hass B."/>
            <person name="Bruggner R."/>
            <person name="Lawson D."/>
            <person name="Bidwell S."/>
            <person name="Joardar V."/>
            <person name="Caler E."/>
            <person name="Walenz B."/>
            <person name="Inman J."/>
            <person name="Schobel S."/>
            <person name="Galinsky K."/>
            <person name="Amedeo P."/>
            <person name="Strausberg R."/>
        </authorList>
    </citation>
    <scope>NUCLEOTIDE SEQUENCE</scope>
    <source>
        <strain evidence="2">USDA</strain>
    </source>
</reference>
<protein>
    <submittedName>
        <fullName evidence="2 3">Uncharacterized protein</fullName>
    </submittedName>
</protein>
<reference evidence="3" key="3">
    <citation type="submission" date="2020-05" db="UniProtKB">
        <authorList>
            <consortium name="EnsemblMetazoa"/>
        </authorList>
    </citation>
    <scope>IDENTIFICATION</scope>
    <source>
        <strain evidence="3">USDA</strain>
    </source>
</reference>
<evidence type="ECO:0000313" key="4">
    <source>
        <dbReference type="Proteomes" id="UP000009046"/>
    </source>
</evidence>
<proteinExistence type="predicted"/>
<dbReference type="HOGENOM" id="CLU_330188_0_0_1"/>
<dbReference type="CTD" id="8235232"/>
<dbReference type="RefSeq" id="XP_002426499.1">
    <property type="nucleotide sequence ID" value="XM_002426454.1"/>
</dbReference>
<dbReference type="VEuPathDB" id="VectorBase:PHUM257090"/>
<keyword evidence="4" id="KW-1185">Reference proteome</keyword>
<dbReference type="KEGG" id="phu:Phum_PHUM257090"/>
<dbReference type="GeneID" id="8235232"/>
<evidence type="ECO:0000256" key="1">
    <source>
        <dbReference type="SAM" id="MobiDB-lite"/>
    </source>
</evidence>